<evidence type="ECO:0000256" key="1">
    <source>
        <dbReference type="ARBA" id="ARBA00022827"/>
    </source>
</evidence>
<dbReference type="GO" id="GO:0071949">
    <property type="term" value="F:FAD binding"/>
    <property type="evidence" value="ECO:0007669"/>
    <property type="project" value="InterPro"/>
</dbReference>
<keyword evidence="1" id="KW-0285">Flavoprotein</keyword>
<dbReference type="Gene3D" id="1.10.45.10">
    <property type="entry name" value="Vanillyl-alcohol Oxidase, Chain A, domain 4"/>
    <property type="match status" value="1"/>
</dbReference>
<dbReference type="PANTHER" id="PTHR43762:SF1">
    <property type="entry name" value="D-ARABINONO-1,4-LACTONE OXIDASE"/>
    <property type="match status" value="1"/>
</dbReference>
<evidence type="ECO:0000313" key="5">
    <source>
        <dbReference type="Proteomes" id="UP000030063"/>
    </source>
</evidence>
<keyword evidence="1" id="KW-0274">FAD</keyword>
<accession>A0A0A1YL05</accession>
<dbReference type="InterPro" id="IPR016167">
    <property type="entry name" value="FAD-bd_PCMH_sub1"/>
</dbReference>
<dbReference type="OrthoDB" id="9800184at2"/>
<keyword evidence="5" id="KW-1185">Reference proteome</keyword>
<dbReference type="Pfam" id="PF04030">
    <property type="entry name" value="ALO"/>
    <property type="match status" value="2"/>
</dbReference>
<comment type="caution">
    <text evidence="4">The sequence shown here is derived from an EMBL/GenBank/DDBJ whole genome shotgun (WGS) entry which is preliminary data.</text>
</comment>
<evidence type="ECO:0000313" key="4">
    <source>
        <dbReference type="EMBL" id="KFX69761.1"/>
    </source>
</evidence>
<keyword evidence="2" id="KW-0560">Oxidoreductase</keyword>
<dbReference type="PANTHER" id="PTHR43762">
    <property type="entry name" value="L-GULONOLACTONE OXIDASE"/>
    <property type="match status" value="1"/>
</dbReference>
<proteinExistence type="predicted"/>
<evidence type="ECO:0000259" key="3">
    <source>
        <dbReference type="PROSITE" id="PS51387"/>
    </source>
</evidence>
<sequence length="423" mass="47179">MNTSSHNMHINEFGLEDAHWRNWVGNQSCVRAARGAPASEDELCSMISDATGKGLNVRVAGSGHSFTPVALTSGLHLTLSNMQGVRHIDHANLRVTAAAGTTINQLVRVLKAEGLSMINQGDIDSQALAGALTTGTHGTGLTLGNMASSIVGMRLVQPNGEIIVVDESTPDLLQAGRVSLGVLGAISEITLQVTNSFNLHERIWREDFESVMEKHDEMAKKHRHFSFFWCPYEQSRHCYCLPDTSATSKTGRTTDVCEVKVMDITDRPIFESEFEKVAYSSDAYPIEYVPNFHELEYAVPIAHAKDALRAVRKLMLEDFPEAIYPIEYRFTAGDGAWMSPFFEQDSVTISVSGEPGTDYWDYLRSVDRILRSYGARPHWGKMHFLTGDDVTSIYPRANDFRNLRRKLDPQGFYLNDHLSALFK</sequence>
<dbReference type="eggNOG" id="COG0277">
    <property type="taxonomic scope" value="Bacteria"/>
</dbReference>
<evidence type="ECO:0000256" key="2">
    <source>
        <dbReference type="ARBA" id="ARBA00023002"/>
    </source>
</evidence>
<dbReference type="InterPro" id="IPR016169">
    <property type="entry name" value="FAD-bd_PCMH_sub2"/>
</dbReference>
<dbReference type="EMBL" id="AWSQ01000002">
    <property type="protein sequence ID" value="KFX69761.1"/>
    <property type="molecule type" value="Genomic_DNA"/>
</dbReference>
<dbReference type="InterPro" id="IPR016171">
    <property type="entry name" value="Vanillyl_alc_oxidase_C-sub2"/>
</dbReference>
<reference evidence="4 5" key="1">
    <citation type="journal article" date="2014" name="Genome Announc.">
        <title>Draft Genome Sequence of Petroleum Oil-Degrading Marine Bacterium Pseudomonas taeanensis Strain MS-3, Isolated from a Crude Oil-Contaminated Seashore.</title>
        <authorList>
            <person name="Lee S.Y."/>
            <person name="Kim S.H."/>
            <person name="Lee D.G."/>
            <person name="Shin S."/>
            <person name="Yun S.H."/>
            <person name="Choi C.W."/>
            <person name="Chung Y.H."/>
            <person name="Choi J.S."/>
            <person name="Kahng H.Y."/>
            <person name="Kim S.I."/>
        </authorList>
    </citation>
    <scope>NUCLEOTIDE SEQUENCE [LARGE SCALE GENOMIC DNA]</scope>
    <source>
        <strain evidence="4 5">MS-3</strain>
    </source>
</reference>
<dbReference type="InterPro" id="IPR007173">
    <property type="entry name" value="ALO_C"/>
</dbReference>
<dbReference type="InterPro" id="IPR006094">
    <property type="entry name" value="Oxid_FAD_bind_N"/>
</dbReference>
<dbReference type="GO" id="GO:0016020">
    <property type="term" value="C:membrane"/>
    <property type="evidence" value="ECO:0007669"/>
    <property type="project" value="InterPro"/>
</dbReference>
<dbReference type="Pfam" id="PF01565">
    <property type="entry name" value="FAD_binding_4"/>
    <property type="match status" value="1"/>
</dbReference>
<dbReference type="PROSITE" id="PS51387">
    <property type="entry name" value="FAD_PCMH"/>
    <property type="match status" value="1"/>
</dbReference>
<dbReference type="PIRSF" id="PIRSF000136">
    <property type="entry name" value="LGO_GLO"/>
    <property type="match status" value="1"/>
</dbReference>
<dbReference type="SUPFAM" id="SSF56176">
    <property type="entry name" value="FAD-binding/transporter-associated domain-like"/>
    <property type="match status" value="1"/>
</dbReference>
<dbReference type="RefSeq" id="WP_025165010.1">
    <property type="nucleotide sequence ID" value="NZ_AWSQ01000002.1"/>
</dbReference>
<dbReference type="STRING" id="1395571.TMS3_0109600"/>
<dbReference type="Gene3D" id="3.30.43.10">
    <property type="entry name" value="Uridine Diphospho-n-acetylenolpyruvylglucosamine Reductase, domain 2"/>
    <property type="match status" value="1"/>
</dbReference>
<dbReference type="AlphaFoldDB" id="A0A0A1YL05"/>
<name>A0A0A1YL05_9PSED</name>
<dbReference type="Proteomes" id="UP000030063">
    <property type="component" value="Unassembled WGS sequence"/>
</dbReference>
<dbReference type="Gene3D" id="3.30.465.10">
    <property type="match status" value="1"/>
</dbReference>
<gene>
    <name evidence="4" type="ORF">TMS3_0109600</name>
</gene>
<dbReference type="InterPro" id="IPR016166">
    <property type="entry name" value="FAD-bd_PCMH"/>
</dbReference>
<feature type="domain" description="FAD-binding PCMH-type" evidence="3">
    <location>
        <begin position="27"/>
        <end position="196"/>
    </location>
</feature>
<dbReference type="InterPro" id="IPR010031">
    <property type="entry name" value="FAD_lactone_oxidase-like"/>
</dbReference>
<organism evidence="4 5">
    <name type="scientific">Pseudomonas taeanensis MS-3</name>
    <dbReference type="NCBI Taxonomy" id="1395571"/>
    <lineage>
        <taxon>Bacteria</taxon>
        <taxon>Pseudomonadati</taxon>
        <taxon>Pseudomonadota</taxon>
        <taxon>Gammaproteobacteria</taxon>
        <taxon>Pseudomonadales</taxon>
        <taxon>Pseudomonadaceae</taxon>
        <taxon>Pseudomonas</taxon>
    </lineage>
</organism>
<dbReference type="InterPro" id="IPR036318">
    <property type="entry name" value="FAD-bd_PCMH-like_sf"/>
</dbReference>
<dbReference type="GO" id="GO:0003885">
    <property type="term" value="F:D-arabinono-1,4-lactone oxidase activity"/>
    <property type="evidence" value="ECO:0007669"/>
    <property type="project" value="InterPro"/>
</dbReference>
<protein>
    <submittedName>
        <fullName evidence="4">FAD-dependent oxidoreductase</fullName>
    </submittedName>
</protein>
<dbReference type="Gene3D" id="3.30.70.2520">
    <property type="match status" value="1"/>
</dbReference>